<feature type="compositionally biased region" description="Basic and acidic residues" evidence="1">
    <location>
        <begin position="97"/>
        <end position="115"/>
    </location>
</feature>
<protein>
    <recommendedName>
        <fullName evidence="2">RNA exonuclease 1 homolog-like domain-containing protein</fullName>
    </recommendedName>
</protein>
<name>A0A3Q3WZ12_MOLML</name>
<evidence type="ECO:0000256" key="1">
    <source>
        <dbReference type="SAM" id="MobiDB-lite"/>
    </source>
</evidence>
<keyword evidence="4" id="KW-1185">Reference proteome</keyword>
<sequence length="412" mass="46128">MFPSSGLFALLDCPLSKRGACERPYCLYRHAAEIRDKSGSTLKPCSVTSHNVCLQELERINREIESVRHEVEQEQRRLSHYQTAQANGQNTASVSKSETEGRLVDRDSRGLSTDSKKTCYQRKKYMVDNSKPRTDLEYDPLSNFSADLCSYSSSGKEQKVKTDQGLASHSSITSKIQQVQQKASALTASIQGAQTFVSSSSQKRPDARSAPAPSAQTLQPQMQLAPVQNGELLLVVVDEIIWVQPVPTKRKLKHQNEATKDKVPHDVRQRYVNMFTEEFLKTTANVNDAFQKALAEERTVYNRSVNKLKYMSVAVNALKKLKNHTALAAKANSQQFRGNIPLNLNKCKGNDDVALYESLKDYILTEEKLIESNYPFQHPEKSGCAILFADNKKGSADCEYISFKGQPDAVHT</sequence>
<dbReference type="Proteomes" id="UP000261620">
    <property type="component" value="Unplaced"/>
</dbReference>
<evidence type="ECO:0000313" key="3">
    <source>
        <dbReference type="Ensembl" id="ENSMMOP00000023748.1"/>
    </source>
</evidence>
<evidence type="ECO:0000259" key="2">
    <source>
        <dbReference type="Pfam" id="PF15870"/>
    </source>
</evidence>
<evidence type="ECO:0000313" key="4">
    <source>
        <dbReference type="Proteomes" id="UP000261620"/>
    </source>
</evidence>
<dbReference type="InterPro" id="IPR031736">
    <property type="entry name" value="REXO1-like_dom"/>
</dbReference>
<feature type="compositionally biased region" description="Polar residues" evidence="1">
    <location>
        <begin position="80"/>
        <end position="96"/>
    </location>
</feature>
<dbReference type="AlphaFoldDB" id="A0A3Q3WZ12"/>
<feature type="region of interest" description="Disordered" evidence="1">
    <location>
        <begin position="75"/>
        <end position="115"/>
    </location>
</feature>
<reference evidence="3" key="1">
    <citation type="submission" date="2025-08" db="UniProtKB">
        <authorList>
            <consortium name="Ensembl"/>
        </authorList>
    </citation>
    <scope>IDENTIFICATION</scope>
</reference>
<accession>A0A3Q3WZ12</accession>
<proteinExistence type="predicted"/>
<reference evidence="3" key="2">
    <citation type="submission" date="2025-09" db="UniProtKB">
        <authorList>
            <consortium name="Ensembl"/>
        </authorList>
    </citation>
    <scope>IDENTIFICATION</scope>
</reference>
<dbReference type="Pfam" id="PF15870">
    <property type="entry name" value="EloA-BP1"/>
    <property type="match status" value="1"/>
</dbReference>
<dbReference type="Ensembl" id="ENSMMOT00000024145.1">
    <property type="protein sequence ID" value="ENSMMOP00000023748.1"/>
    <property type="gene ID" value="ENSMMOG00000018072.1"/>
</dbReference>
<organism evidence="3 4">
    <name type="scientific">Mola mola</name>
    <name type="common">Ocean sunfish</name>
    <name type="synonym">Tetraodon mola</name>
    <dbReference type="NCBI Taxonomy" id="94237"/>
    <lineage>
        <taxon>Eukaryota</taxon>
        <taxon>Metazoa</taxon>
        <taxon>Chordata</taxon>
        <taxon>Craniata</taxon>
        <taxon>Vertebrata</taxon>
        <taxon>Euteleostomi</taxon>
        <taxon>Actinopterygii</taxon>
        <taxon>Neopterygii</taxon>
        <taxon>Teleostei</taxon>
        <taxon>Neoteleostei</taxon>
        <taxon>Acanthomorphata</taxon>
        <taxon>Eupercaria</taxon>
        <taxon>Tetraodontiformes</taxon>
        <taxon>Molidae</taxon>
        <taxon>Mola</taxon>
    </lineage>
</organism>
<feature type="region of interest" description="Disordered" evidence="1">
    <location>
        <begin position="196"/>
        <end position="220"/>
    </location>
</feature>
<feature type="domain" description="RNA exonuclease 1 homolog-like" evidence="2">
    <location>
        <begin position="258"/>
        <end position="389"/>
    </location>
</feature>